<evidence type="ECO:0000256" key="1">
    <source>
        <dbReference type="SAM" id="Coils"/>
    </source>
</evidence>
<evidence type="ECO:0000313" key="3">
    <source>
        <dbReference type="EMBL" id="KMQ82433.1"/>
    </source>
</evidence>
<feature type="region of interest" description="Disordered" evidence="2">
    <location>
        <begin position="169"/>
        <end position="194"/>
    </location>
</feature>
<dbReference type="PaxDb" id="67767-A0A0J7JW20"/>
<keyword evidence="4" id="KW-1185">Reference proteome</keyword>
<evidence type="ECO:0000313" key="4">
    <source>
        <dbReference type="Proteomes" id="UP000036403"/>
    </source>
</evidence>
<gene>
    <name evidence="3" type="ORF">RF55_23009</name>
</gene>
<comment type="caution">
    <text evidence="3">The sequence shown here is derived from an EMBL/GenBank/DDBJ whole genome shotgun (WGS) entry which is preliminary data.</text>
</comment>
<dbReference type="EMBL" id="LBMM01025505">
    <property type="protein sequence ID" value="KMQ82433.1"/>
    <property type="molecule type" value="Genomic_DNA"/>
</dbReference>
<feature type="coiled-coil region" evidence="1">
    <location>
        <begin position="21"/>
        <end position="73"/>
    </location>
</feature>
<accession>A0A0J7JW20</accession>
<protein>
    <submittedName>
        <fullName evidence="3">Uncharacterized protein</fullName>
    </submittedName>
</protein>
<proteinExistence type="predicted"/>
<sequence length="265" mass="30724">MNLLVELEKNKFEDIRKNKELDEMRHMVKTLRKEVLELRDKLDEVELDRQKERERWRLEKSKLKREVATSLKENDSKNVVNLERNADAAQGTGSISHIVNKKLDLTSMKTHPEHQSDIVELRQKPEVMNPVSSRLLEPKSNREKEVKSKLAEVNKQINELFKVRTELRKKEDYSDTGGPRIDPQRNKEAPLPQRTPRIKPKVISSVQIAPPSFEEKRSGRNLNQAGTKLSEKVWTNVRRRGGAKTKQVGFGSLYPSSGKEAKYRI</sequence>
<keyword evidence="1" id="KW-0175">Coiled coil</keyword>
<evidence type="ECO:0000256" key="2">
    <source>
        <dbReference type="SAM" id="MobiDB-lite"/>
    </source>
</evidence>
<organism evidence="3 4">
    <name type="scientific">Lasius niger</name>
    <name type="common">Black garden ant</name>
    <dbReference type="NCBI Taxonomy" id="67767"/>
    <lineage>
        <taxon>Eukaryota</taxon>
        <taxon>Metazoa</taxon>
        <taxon>Ecdysozoa</taxon>
        <taxon>Arthropoda</taxon>
        <taxon>Hexapoda</taxon>
        <taxon>Insecta</taxon>
        <taxon>Pterygota</taxon>
        <taxon>Neoptera</taxon>
        <taxon>Endopterygota</taxon>
        <taxon>Hymenoptera</taxon>
        <taxon>Apocrita</taxon>
        <taxon>Aculeata</taxon>
        <taxon>Formicoidea</taxon>
        <taxon>Formicidae</taxon>
        <taxon>Formicinae</taxon>
        <taxon>Lasius</taxon>
        <taxon>Lasius</taxon>
    </lineage>
</organism>
<dbReference type="AlphaFoldDB" id="A0A0J7JW20"/>
<dbReference type="Proteomes" id="UP000036403">
    <property type="component" value="Unassembled WGS sequence"/>
</dbReference>
<name>A0A0J7JW20_LASNI</name>
<reference evidence="3 4" key="1">
    <citation type="submission" date="2015-04" db="EMBL/GenBank/DDBJ databases">
        <title>Lasius niger genome sequencing.</title>
        <authorList>
            <person name="Konorov E.A."/>
            <person name="Nikitin M.A."/>
            <person name="Kirill M.V."/>
            <person name="Chang P."/>
        </authorList>
    </citation>
    <scope>NUCLEOTIDE SEQUENCE [LARGE SCALE GENOMIC DNA]</scope>
    <source>
        <tissue evidence="3">Whole</tissue>
    </source>
</reference>